<keyword evidence="5 7" id="KW-0234">DNA repair</keyword>
<sequence length="248" mass="27624">METEGEDHAFVLHRYPFSDSSLVLEVITAGHGRLGLLARGARRPRSALGGLEAGRPFVLRWRGRGELPTLVSADEVAPARLPGPWQGLCLFYVNELVLRLTVRNDPVPELFAAYAEVLEDLWAGARATWHLRRFEQRLLRALGWAADLPYCTVCGTAWKPGSDAWSQGPGAAPRCPLHAEPGGLILTDAMIQWLSGSMIQAPVSSIQDPLRRYLRAQIDELLDGRPLESRRLLAAYLRRQKDSGRQTW</sequence>
<dbReference type="EMBL" id="LZYE01000057">
    <property type="protein sequence ID" value="OFC38127.1"/>
    <property type="molecule type" value="Genomic_DNA"/>
</dbReference>
<dbReference type="InterPro" id="IPR037278">
    <property type="entry name" value="ARFGAP/RecO"/>
</dbReference>
<dbReference type="Gene3D" id="1.20.1440.120">
    <property type="entry name" value="Recombination protein O, C-terminal domain"/>
    <property type="match status" value="1"/>
</dbReference>
<comment type="similarity">
    <text evidence="1 7">Belongs to the RecO family.</text>
</comment>
<evidence type="ECO:0000256" key="6">
    <source>
        <dbReference type="ARBA" id="ARBA00033409"/>
    </source>
</evidence>
<dbReference type="PANTHER" id="PTHR33991:SF1">
    <property type="entry name" value="DNA REPAIR PROTEIN RECO"/>
    <property type="match status" value="1"/>
</dbReference>
<protein>
    <recommendedName>
        <fullName evidence="2 7">DNA repair protein RecO</fullName>
    </recommendedName>
    <alternativeName>
        <fullName evidence="6 7">Recombination protein O</fullName>
    </alternativeName>
</protein>
<reference evidence="9 10" key="1">
    <citation type="submission" date="2016-06" db="EMBL/GenBank/DDBJ databases">
        <title>Gene turnover analysis identifies the evolutionary adaptation of the extremophile Acidithiobacillus caldus.</title>
        <authorList>
            <person name="Zhang X."/>
        </authorList>
    </citation>
    <scope>NUCLEOTIDE SEQUENCE [LARGE SCALE GENOMIC DNA]</scope>
    <source>
        <strain evidence="9 10">DX</strain>
    </source>
</reference>
<dbReference type="GeneID" id="92932210"/>
<dbReference type="GO" id="GO:0006302">
    <property type="term" value="P:double-strand break repair"/>
    <property type="evidence" value="ECO:0007669"/>
    <property type="project" value="TreeGrafter"/>
</dbReference>
<dbReference type="SUPFAM" id="SSF50249">
    <property type="entry name" value="Nucleic acid-binding proteins"/>
    <property type="match status" value="1"/>
</dbReference>
<evidence type="ECO:0000256" key="2">
    <source>
        <dbReference type="ARBA" id="ARBA00021310"/>
    </source>
</evidence>
<dbReference type="AlphaFoldDB" id="A0A1E7YQA0"/>
<feature type="domain" description="DNA replication/recombination mediator RecO N-terminal" evidence="8">
    <location>
        <begin position="6"/>
        <end position="74"/>
    </location>
</feature>
<dbReference type="PANTHER" id="PTHR33991">
    <property type="entry name" value="DNA REPAIR PROTEIN RECO"/>
    <property type="match status" value="1"/>
</dbReference>
<dbReference type="Pfam" id="PF11967">
    <property type="entry name" value="RecO_N"/>
    <property type="match status" value="1"/>
</dbReference>
<dbReference type="Proteomes" id="UP000175616">
    <property type="component" value="Unassembled WGS sequence"/>
</dbReference>
<dbReference type="GO" id="GO:0043590">
    <property type="term" value="C:bacterial nucleoid"/>
    <property type="evidence" value="ECO:0007669"/>
    <property type="project" value="TreeGrafter"/>
</dbReference>
<comment type="function">
    <text evidence="7">Involved in DNA repair and RecF pathway recombination.</text>
</comment>
<dbReference type="InterPro" id="IPR042242">
    <property type="entry name" value="RecO_C"/>
</dbReference>
<evidence type="ECO:0000256" key="1">
    <source>
        <dbReference type="ARBA" id="ARBA00007452"/>
    </source>
</evidence>
<keyword evidence="4 7" id="KW-0233">DNA recombination</keyword>
<accession>A0A1E7YQA0</accession>
<evidence type="ECO:0000313" key="9">
    <source>
        <dbReference type="EMBL" id="OFC38127.1"/>
    </source>
</evidence>
<dbReference type="RefSeq" id="WP_014003359.1">
    <property type="nucleotide sequence ID" value="NZ_CP026328.2"/>
</dbReference>
<dbReference type="NCBIfam" id="TIGR00613">
    <property type="entry name" value="reco"/>
    <property type="match status" value="1"/>
</dbReference>
<dbReference type="InterPro" id="IPR022572">
    <property type="entry name" value="DNA_rep/recomb_RecO_N"/>
</dbReference>
<organism evidence="9 10">
    <name type="scientific">Acidithiobacillus caldus</name>
    <dbReference type="NCBI Taxonomy" id="33059"/>
    <lineage>
        <taxon>Bacteria</taxon>
        <taxon>Pseudomonadati</taxon>
        <taxon>Pseudomonadota</taxon>
        <taxon>Acidithiobacillia</taxon>
        <taxon>Acidithiobacillales</taxon>
        <taxon>Acidithiobacillaceae</taxon>
        <taxon>Acidithiobacillus</taxon>
    </lineage>
</organism>
<dbReference type="Gene3D" id="2.40.50.140">
    <property type="entry name" value="Nucleic acid-binding proteins"/>
    <property type="match status" value="1"/>
</dbReference>
<dbReference type="PATRIC" id="fig|33059.14.peg.1128"/>
<evidence type="ECO:0000259" key="8">
    <source>
        <dbReference type="Pfam" id="PF11967"/>
    </source>
</evidence>
<name>A0A1E7YQA0_9PROT</name>
<dbReference type="SUPFAM" id="SSF57863">
    <property type="entry name" value="ArfGap/RecO-like zinc finger"/>
    <property type="match status" value="1"/>
</dbReference>
<comment type="caution">
    <text evidence="9">The sequence shown here is derived from an EMBL/GenBank/DDBJ whole genome shotgun (WGS) entry which is preliminary data.</text>
</comment>
<evidence type="ECO:0000256" key="7">
    <source>
        <dbReference type="HAMAP-Rule" id="MF_00201"/>
    </source>
</evidence>
<evidence type="ECO:0000313" key="10">
    <source>
        <dbReference type="Proteomes" id="UP000175616"/>
    </source>
</evidence>
<evidence type="ECO:0000256" key="4">
    <source>
        <dbReference type="ARBA" id="ARBA00023172"/>
    </source>
</evidence>
<dbReference type="OMA" id="MSAWYLN"/>
<dbReference type="HAMAP" id="MF_00201">
    <property type="entry name" value="RecO"/>
    <property type="match status" value="1"/>
</dbReference>
<gene>
    <name evidence="7" type="primary">recO</name>
    <name evidence="9" type="ORF">BAE27_02805</name>
</gene>
<dbReference type="GO" id="GO:0006310">
    <property type="term" value="P:DNA recombination"/>
    <property type="evidence" value="ECO:0007669"/>
    <property type="project" value="UniProtKB-UniRule"/>
</dbReference>
<dbReference type="InterPro" id="IPR003717">
    <property type="entry name" value="RecO"/>
</dbReference>
<keyword evidence="3 7" id="KW-0227">DNA damage</keyword>
<evidence type="ECO:0000256" key="3">
    <source>
        <dbReference type="ARBA" id="ARBA00022763"/>
    </source>
</evidence>
<evidence type="ECO:0000256" key="5">
    <source>
        <dbReference type="ARBA" id="ARBA00023204"/>
    </source>
</evidence>
<dbReference type="InterPro" id="IPR012340">
    <property type="entry name" value="NA-bd_OB-fold"/>
</dbReference>
<dbReference type="Pfam" id="PF02565">
    <property type="entry name" value="RecO_C"/>
    <property type="match status" value="1"/>
</dbReference>
<proteinExistence type="inferred from homology"/>